<feature type="non-terminal residue" evidence="2">
    <location>
        <position position="108"/>
    </location>
</feature>
<comment type="caution">
    <text evidence="2">The sequence shown here is derived from an EMBL/GenBank/DDBJ whole genome shotgun (WGS) entry which is preliminary data.</text>
</comment>
<dbReference type="EMBL" id="CALNXI010001841">
    <property type="protein sequence ID" value="CAH3178136.1"/>
    <property type="molecule type" value="Genomic_DNA"/>
</dbReference>
<keyword evidence="3" id="KW-1185">Reference proteome</keyword>
<protein>
    <submittedName>
        <fullName evidence="2">Uncharacterized protein</fullName>
    </submittedName>
</protein>
<feature type="non-terminal residue" evidence="2">
    <location>
        <position position="1"/>
    </location>
</feature>
<feature type="compositionally biased region" description="Basic and acidic residues" evidence="1">
    <location>
        <begin position="61"/>
        <end position="71"/>
    </location>
</feature>
<proteinExistence type="predicted"/>
<organism evidence="2 3">
    <name type="scientific">Porites evermanni</name>
    <dbReference type="NCBI Taxonomy" id="104178"/>
    <lineage>
        <taxon>Eukaryota</taxon>
        <taxon>Metazoa</taxon>
        <taxon>Cnidaria</taxon>
        <taxon>Anthozoa</taxon>
        <taxon>Hexacorallia</taxon>
        <taxon>Scleractinia</taxon>
        <taxon>Fungiina</taxon>
        <taxon>Poritidae</taxon>
        <taxon>Porites</taxon>
    </lineage>
</organism>
<evidence type="ECO:0000256" key="1">
    <source>
        <dbReference type="SAM" id="MobiDB-lite"/>
    </source>
</evidence>
<dbReference type="Proteomes" id="UP001159427">
    <property type="component" value="Unassembled WGS sequence"/>
</dbReference>
<evidence type="ECO:0000313" key="2">
    <source>
        <dbReference type="EMBL" id="CAH3178136.1"/>
    </source>
</evidence>
<feature type="region of interest" description="Disordered" evidence="1">
    <location>
        <begin position="48"/>
        <end position="108"/>
    </location>
</feature>
<name>A0ABN8RFS6_9CNID</name>
<gene>
    <name evidence="2" type="ORF">PEVE_00011604</name>
</gene>
<reference evidence="2 3" key="1">
    <citation type="submission" date="2022-05" db="EMBL/GenBank/DDBJ databases">
        <authorList>
            <consortium name="Genoscope - CEA"/>
            <person name="William W."/>
        </authorList>
    </citation>
    <scope>NUCLEOTIDE SEQUENCE [LARGE SCALE GENOMIC DNA]</scope>
</reference>
<accession>A0ABN8RFS6</accession>
<sequence>DQKQNTWICQETGVSNIINAIRKAKRRCAGHISWLFDNHWTIRATDCGPKRLDQKTGSSKNKMERRSHQTADRTLTAKISQAQTPVGLIQGGEDEDAPSKTLQDLYSS</sequence>
<evidence type="ECO:0000313" key="3">
    <source>
        <dbReference type="Proteomes" id="UP001159427"/>
    </source>
</evidence>